<sequence length="179" mass="20537">MNQEDLRVRRTQNDIQLGFIKTLQHKPFSNITINDICTAGMVGRSTFYHHYPDKYALLDALVTQEAAKFDQLLATRMVGIQQDQLLINLYQGLAQDADRITTLLDVHTSSVDLNQRYLASLKDHLDHLWPQISLDVPREFILDFYAHSALMAISWALKHGHEDQIATFMNQMTKNVLNG</sequence>
<name>A0A0R1K8C8_9LACO</name>
<dbReference type="STRING" id="1423773.FD30_GL001521"/>
<dbReference type="Proteomes" id="UP000051162">
    <property type="component" value="Unassembled WGS sequence"/>
</dbReference>
<feature type="DNA-binding region" description="H-T-H motif" evidence="2">
    <location>
        <begin position="32"/>
        <end position="51"/>
    </location>
</feature>
<feature type="domain" description="HTH tetR-type" evidence="3">
    <location>
        <begin position="9"/>
        <end position="69"/>
    </location>
</feature>
<dbReference type="InterPro" id="IPR001647">
    <property type="entry name" value="HTH_TetR"/>
</dbReference>
<dbReference type="RefSeq" id="WP_056944064.1">
    <property type="nucleotide sequence ID" value="NZ_AZDT01000024.1"/>
</dbReference>
<protein>
    <submittedName>
        <fullName evidence="4">TetR family transcriptional regulator</fullName>
    </submittedName>
</protein>
<gene>
    <name evidence="4" type="ORF">FD30_GL001521</name>
</gene>
<reference evidence="4 5" key="1">
    <citation type="journal article" date="2015" name="Genome Announc.">
        <title>Expanding the biotechnology potential of lactobacilli through comparative genomics of 213 strains and associated genera.</title>
        <authorList>
            <person name="Sun Z."/>
            <person name="Harris H.M."/>
            <person name="McCann A."/>
            <person name="Guo C."/>
            <person name="Argimon S."/>
            <person name="Zhang W."/>
            <person name="Yang X."/>
            <person name="Jeffery I.B."/>
            <person name="Cooney J.C."/>
            <person name="Kagawa T.F."/>
            <person name="Liu W."/>
            <person name="Song Y."/>
            <person name="Salvetti E."/>
            <person name="Wrobel A."/>
            <person name="Rasinkangas P."/>
            <person name="Parkhill J."/>
            <person name="Rea M.C."/>
            <person name="O'Sullivan O."/>
            <person name="Ritari J."/>
            <person name="Douillard F.P."/>
            <person name="Paul Ross R."/>
            <person name="Yang R."/>
            <person name="Briner A.E."/>
            <person name="Felis G.E."/>
            <person name="de Vos W.M."/>
            <person name="Barrangou R."/>
            <person name="Klaenhammer T.R."/>
            <person name="Caufield P.W."/>
            <person name="Cui Y."/>
            <person name="Zhang H."/>
            <person name="O'Toole P.W."/>
        </authorList>
    </citation>
    <scope>NUCLEOTIDE SEQUENCE [LARGE SCALE GENOMIC DNA]</scope>
    <source>
        <strain evidence="4 5">DSM 19117</strain>
    </source>
</reference>
<evidence type="ECO:0000259" key="3">
    <source>
        <dbReference type="PROSITE" id="PS50977"/>
    </source>
</evidence>
<dbReference type="InterPro" id="IPR050624">
    <property type="entry name" value="HTH-type_Tx_Regulator"/>
</dbReference>
<comment type="caution">
    <text evidence="4">The sequence shown here is derived from an EMBL/GenBank/DDBJ whole genome shotgun (WGS) entry which is preliminary data.</text>
</comment>
<proteinExistence type="predicted"/>
<dbReference type="GO" id="GO:0003677">
    <property type="term" value="F:DNA binding"/>
    <property type="evidence" value="ECO:0007669"/>
    <property type="project" value="UniProtKB-UniRule"/>
</dbReference>
<dbReference type="PANTHER" id="PTHR43479:SF7">
    <property type="entry name" value="TETR-FAMILY TRANSCRIPTIONAL REGULATOR"/>
    <property type="match status" value="1"/>
</dbReference>
<evidence type="ECO:0000256" key="1">
    <source>
        <dbReference type="ARBA" id="ARBA00023125"/>
    </source>
</evidence>
<evidence type="ECO:0000256" key="2">
    <source>
        <dbReference type="PROSITE-ProRule" id="PRU00335"/>
    </source>
</evidence>
<dbReference type="Pfam" id="PF00440">
    <property type="entry name" value="TetR_N"/>
    <property type="match status" value="1"/>
</dbReference>
<evidence type="ECO:0000313" key="5">
    <source>
        <dbReference type="Proteomes" id="UP000051162"/>
    </source>
</evidence>
<dbReference type="AlphaFoldDB" id="A0A0R1K8C8"/>
<dbReference type="InterPro" id="IPR009057">
    <property type="entry name" value="Homeodomain-like_sf"/>
</dbReference>
<dbReference type="Gene3D" id="1.10.357.10">
    <property type="entry name" value="Tetracycline Repressor, domain 2"/>
    <property type="match status" value="1"/>
</dbReference>
<evidence type="ECO:0000313" key="4">
    <source>
        <dbReference type="EMBL" id="KRK76170.1"/>
    </source>
</evidence>
<keyword evidence="5" id="KW-1185">Reference proteome</keyword>
<dbReference type="OrthoDB" id="9810250at2"/>
<dbReference type="PANTHER" id="PTHR43479">
    <property type="entry name" value="ACREF/ENVCD OPERON REPRESSOR-RELATED"/>
    <property type="match status" value="1"/>
</dbReference>
<dbReference type="SUPFAM" id="SSF46689">
    <property type="entry name" value="Homeodomain-like"/>
    <property type="match status" value="1"/>
</dbReference>
<accession>A0A0R1K8C8</accession>
<dbReference type="GeneID" id="84782859"/>
<keyword evidence="1 2" id="KW-0238">DNA-binding</keyword>
<dbReference type="EMBL" id="AZDT01000024">
    <property type="protein sequence ID" value="KRK76170.1"/>
    <property type="molecule type" value="Genomic_DNA"/>
</dbReference>
<organism evidence="4 5">
    <name type="scientific">Levilactobacillus namurensis DSM 19117</name>
    <dbReference type="NCBI Taxonomy" id="1423773"/>
    <lineage>
        <taxon>Bacteria</taxon>
        <taxon>Bacillati</taxon>
        <taxon>Bacillota</taxon>
        <taxon>Bacilli</taxon>
        <taxon>Lactobacillales</taxon>
        <taxon>Lactobacillaceae</taxon>
        <taxon>Levilactobacillus</taxon>
    </lineage>
</organism>
<dbReference type="PROSITE" id="PS50977">
    <property type="entry name" value="HTH_TETR_2"/>
    <property type="match status" value="1"/>
</dbReference>
<dbReference type="PATRIC" id="fig|1423773.3.peg.1566"/>